<reference evidence="2 3" key="1">
    <citation type="submission" date="2018-11" db="EMBL/GenBank/DDBJ databases">
        <title>Sequencing the genomes of 1000 actinobacteria strains.</title>
        <authorList>
            <person name="Klenk H.-P."/>
        </authorList>
    </citation>
    <scope>NUCLEOTIDE SEQUENCE [LARGE SCALE GENOMIC DNA]</scope>
    <source>
        <strain evidence="2 3">DSM 14012</strain>
    </source>
</reference>
<evidence type="ECO:0000313" key="3">
    <source>
        <dbReference type="Proteomes" id="UP000266915"/>
    </source>
</evidence>
<gene>
    <name evidence="2" type="ORF">EDD42_2415</name>
</gene>
<keyword evidence="1" id="KW-0732">Signal</keyword>
<dbReference type="RefSeq" id="WP_085513269.1">
    <property type="nucleotide sequence ID" value="NZ_FXAP01000005.1"/>
</dbReference>
<proteinExistence type="predicted"/>
<sequence length="193" mass="19812">MRSLTSRPSLVVVVIAAALSLAGCVGQGSGVPGTATPSATSASAADLRAFAPFGTEGSGVSIRLQFPDGLHAGSVGTMDYLQNIVSPPVQCAPFEIELEEVGASMLQIDGALSVVVRGEGGKTVAPAFVIPGDPVRAAFTSPEVLTKSSLEDSNLTELEGFTLAALYPTSAADWERFSGRVLDMPEVELDQAC</sequence>
<feature type="signal peptide" evidence="1">
    <location>
        <begin position="1"/>
        <end position="22"/>
    </location>
</feature>
<dbReference type="Proteomes" id="UP000266915">
    <property type="component" value="Unassembled WGS sequence"/>
</dbReference>
<dbReference type="EMBL" id="RKHL01000001">
    <property type="protein sequence ID" value="ROR82327.1"/>
    <property type="molecule type" value="Genomic_DNA"/>
</dbReference>
<dbReference type="AlphaFoldDB" id="A0A3N2C481"/>
<protein>
    <recommendedName>
        <fullName evidence="4">Lipoprotein</fullName>
    </recommendedName>
</protein>
<dbReference type="PROSITE" id="PS51257">
    <property type="entry name" value="PROKAR_LIPOPROTEIN"/>
    <property type="match status" value="1"/>
</dbReference>
<name>A0A3N2C481_9MICO</name>
<evidence type="ECO:0008006" key="4">
    <source>
        <dbReference type="Google" id="ProtNLM"/>
    </source>
</evidence>
<evidence type="ECO:0000313" key="2">
    <source>
        <dbReference type="EMBL" id="ROR82327.1"/>
    </source>
</evidence>
<evidence type="ECO:0000256" key="1">
    <source>
        <dbReference type="SAM" id="SignalP"/>
    </source>
</evidence>
<organism evidence="2 3">
    <name type="scientific">Plantibacter flavus</name>
    <dbReference type="NCBI Taxonomy" id="150123"/>
    <lineage>
        <taxon>Bacteria</taxon>
        <taxon>Bacillati</taxon>
        <taxon>Actinomycetota</taxon>
        <taxon>Actinomycetes</taxon>
        <taxon>Micrococcales</taxon>
        <taxon>Microbacteriaceae</taxon>
        <taxon>Plantibacter</taxon>
    </lineage>
</organism>
<comment type="caution">
    <text evidence="2">The sequence shown here is derived from an EMBL/GenBank/DDBJ whole genome shotgun (WGS) entry which is preliminary data.</text>
</comment>
<keyword evidence="3" id="KW-1185">Reference proteome</keyword>
<accession>A0A3N2C481</accession>
<feature type="chain" id="PRO_5039576477" description="Lipoprotein" evidence="1">
    <location>
        <begin position="23"/>
        <end position="193"/>
    </location>
</feature>